<reference evidence="3 4" key="1">
    <citation type="submission" date="2016-09" db="EMBL/GenBank/DDBJ databases">
        <title>Photobacterium proteolyticum sp. nov. a protease producing bacterium isolated from ocean sediments of Laizhou Bay.</title>
        <authorList>
            <person name="Li Y."/>
        </authorList>
    </citation>
    <scope>NUCLEOTIDE SEQUENCE [LARGE SCALE GENOMIC DNA]</scope>
    <source>
        <strain evidence="3 4">13-12</strain>
    </source>
</reference>
<dbReference type="Pfam" id="PF00561">
    <property type="entry name" value="Abhydrolase_1"/>
    <property type="match status" value="1"/>
</dbReference>
<organism evidence="3 4">
    <name type="scientific">Photobacterium proteolyticum</name>
    <dbReference type="NCBI Taxonomy" id="1903952"/>
    <lineage>
        <taxon>Bacteria</taxon>
        <taxon>Pseudomonadati</taxon>
        <taxon>Pseudomonadota</taxon>
        <taxon>Gammaproteobacteria</taxon>
        <taxon>Vibrionales</taxon>
        <taxon>Vibrionaceae</taxon>
        <taxon>Photobacterium</taxon>
    </lineage>
</organism>
<evidence type="ECO:0000259" key="2">
    <source>
        <dbReference type="Pfam" id="PF00561"/>
    </source>
</evidence>
<feature type="domain" description="AB hydrolase-1" evidence="2">
    <location>
        <begin position="13"/>
        <end position="240"/>
    </location>
</feature>
<dbReference type="GO" id="GO:0016787">
    <property type="term" value="F:hydrolase activity"/>
    <property type="evidence" value="ECO:0007669"/>
    <property type="project" value="UniProtKB-KW"/>
</dbReference>
<evidence type="ECO:0000313" key="3">
    <source>
        <dbReference type="EMBL" id="OLQ69362.1"/>
    </source>
</evidence>
<dbReference type="InterPro" id="IPR029058">
    <property type="entry name" value="AB_hydrolase_fold"/>
</dbReference>
<dbReference type="SUPFAM" id="SSF53474">
    <property type="entry name" value="alpha/beta-Hydrolases"/>
    <property type="match status" value="1"/>
</dbReference>
<dbReference type="PANTHER" id="PTHR46118">
    <property type="entry name" value="PROTEIN ABHD11"/>
    <property type="match status" value="1"/>
</dbReference>
<dbReference type="Proteomes" id="UP000186905">
    <property type="component" value="Unassembled WGS sequence"/>
</dbReference>
<gene>
    <name evidence="3" type="ORF">BIT28_20490</name>
</gene>
<dbReference type="InterPro" id="IPR000639">
    <property type="entry name" value="Epox_hydrolase-like"/>
</dbReference>
<protein>
    <submittedName>
        <fullName evidence="3">Esterase</fullName>
    </submittedName>
</protein>
<keyword evidence="1" id="KW-0378">Hydrolase</keyword>
<dbReference type="EMBL" id="MJIL01000101">
    <property type="protein sequence ID" value="OLQ69362.1"/>
    <property type="molecule type" value="Genomic_DNA"/>
</dbReference>
<dbReference type="PANTHER" id="PTHR46118:SF4">
    <property type="entry name" value="PROTEIN ABHD11"/>
    <property type="match status" value="1"/>
</dbReference>
<proteinExistence type="predicted"/>
<dbReference type="Gene3D" id="3.40.50.1820">
    <property type="entry name" value="alpha/beta hydrolase"/>
    <property type="match status" value="1"/>
</dbReference>
<dbReference type="RefSeq" id="WP_075768290.1">
    <property type="nucleotide sequence ID" value="NZ_MJIL01000101.1"/>
</dbReference>
<dbReference type="InterPro" id="IPR000073">
    <property type="entry name" value="AB_hydrolase_1"/>
</dbReference>
<dbReference type="AlphaFoldDB" id="A0A1Q9G5Z6"/>
<dbReference type="PRINTS" id="PR00111">
    <property type="entry name" value="ABHYDROLASE"/>
</dbReference>
<evidence type="ECO:0000256" key="1">
    <source>
        <dbReference type="ARBA" id="ARBA00022801"/>
    </source>
</evidence>
<dbReference type="OrthoDB" id="9808398at2"/>
<name>A0A1Q9G5Z6_9GAMM</name>
<comment type="caution">
    <text evidence="3">The sequence shown here is derived from an EMBL/GenBank/DDBJ whole genome shotgun (WGS) entry which is preliminary data.</text>
</comment>
<keyword evidence="4" id="KW-1185">Reference proteome</keyword>
<dbReference type="STRING" id="1903952.BIT28_20490"/>
<sequence>MNLHYQVDGQGEAIILIHGLFGSADNLGLLARSLKDKYKVISIDLRNHGRSPHSDTFTYREMAADVLKVIDLCDIERFSLIGHSMGGKVAMAMTELAAPRFNHLIVLDMAPVHYHVHRHQNVFAGLREVARHTVGKRSEAETHLAKHVLEPGVRQFLLKSFAKTDSGYNWRFNVEGLIANYDTIMGWQEVPEFTGKTLFVKGQESEYILPEHRESIARQFPSAKAHMVANTGHWLHAEKPETVNRIILNFLQSA</sequence>
<dbReference type="PRINTS" id="PR00412">
    <property type="entry name" value="EPOXHYDRLASE"/>
</dbReference>
<evidence type="ECO:0000313" key="4">
    <source>
        <dbReference type="Proteomes" id="UP000186905"/>
    </source>
</evidence>
<accession>A0A1Q9G5Z6</accession>